<comment type="cofactor">
    <cofactor evidence="2">
        <name>Zn(2+)</name>
        <dbReference type="ChEBI" id="CHEBI:29105"/>
    </cofactor>
</comment>
<dbReference type="Gene3D" id="2.20.25.10">
    <property type="match status" value="1"/>
</dbReference>
<evidence type="ECO:0000313" key="15">
    <source>
        <dbReference type="Proteomes" id="UP001054837"/>
    </source>
</evidence>
<comment type="catalytic activity">
    <reaction evidence="1">
        <text>Hydrolysis of an N(4)-(acetyl-beta-D-glucosaminyl)asparagine residue in which the glucosamine residue may be further glycosylated, to yield a (substituted) N-acetyl-beta-D-glucosaminylamine and a peptide containing an aspartate residue.</text>
        <dbReference type="EC" id="3.5.1.52"/>
    </reaction>
</comment>
<dbReference type="Proteomes" id="UP001054837">
    <property type="component" value="Unassembled WGS sequence"/>
</dbReference>
<dbReference type="EMBL" id="BPLQ01006232">
    <property type="protein sequence ID" value="GIY20884.1"/>
    <property type="molecule type" value="Genomic_DNA"/>
</dbReference>
<evidence type="ECO:0000256" key="1">
    <source>
        <dbReference type="ARBA" id="ARBA00001650"/>
    </source>
</evidence>
<dbReference type="SMART" id="SM00613">
    <property type="entry name" value="PAW"/>
    <property type="match status" value="1"/>
</dbReference>
<dbReference type="PANTHER" id="PTHR12143">
    <property type="entry name" value="PEPTIDE N-GLYCANASE PNGASE -RELATED"/>
    <property type="match status" value="1"/>
</dbReference>
<evidence type="ECO:0000256" key="3">
    <source>
        <dbReference type="ARBA" id="ARBA00004496"/>
    </source>
</evidence>
<reference evidence="14 15" key="1">
    <citation type="submission" date="2021-06" db="EMBL/GenBank/DDBJ databases">
        <title>Caerostris darwini draft genome.</title>
        <authorList>
            <person name="Kono N."/>
            <person name="Arakawa K."/>
        </authorList>
    </citation>
    <scope>NUCLEOTIDE SEQUENCE [LARGE SCALE GENOMIC DNA]</scope>
</reference>
<accession>A0AAV4RFY4</accession>
<evidence type="ECO:0000256" key="12">
    <source>
        <dbReference type="PROSITE-ProRule" id="PRU00731"/>
    </source>
</evidence>
<comment type="caution">
    <text evidence="14">The sequence shown here is derived from an EMBL/GenBank/DDBJ whole genome shotgun (WGS) entry which is preliminary data.</text>
</comment>
<dbReference type="InterPro" id="IPR050883">
    <property type="entry name" value="PNGase"/>
</dbReference>
<evidence type="ECO:0000256" key="4">
    <source>
        <dbReference type="ARBA" id="ARBA00009390"/>
    </source>
</evidence>
<evidence type="ECO:0000256" key="11">
    <source>
        <dbReference type="ARBA" id="ARBA00032901"/>
    </source>
</evidence>
<keyword evidence="8" id="KW-0479">Metal-binding</keyword>
<dbReference type="EC" id="3.5.1.52" evidence="5"/>
<keyword evidence="7" id="KW-0963">Cytoplasm</keyword>
<keyword evidence="15" id="KW-1185">Reference proteome</keyword>
<keyword evidence="10" id="KW-0862">Zinc</keyword>
<evidence type="ECO:0000313" key="14">
    <source>
        <dbReference type="EMBL" id="GIY20884.1"/>
    </source>
</evidence>
<keyword evidence="9" id="KW-0378">Hydrolase</keyword>
<sequence length="508" mass="59299">MSKPVQFNCSLPIQPINKAEKEFYQDLLYKMRIIGYYENSTSLHFAKTCIPTDEIKTKATLKLSMVDEEDEVDLDDLILLELLDWFKCDFFKWVDSIKCDSCNMATQNEGMLPPTINEKEWDAQQVEGYFCSKCSKHFRFPRYNNPQKLLDTREGRCGEWANAFTLLCLALGYEARLISDWTDHAWTEVYSNSKKCWLHCDPCENVCDKPLLYEAGWKKKLTYIIAFSKYEVQDVTWRYTSDFESVLKRRNYCREEFVLGCISAIQKRLEQPLKREVLNKIYERRARELACFFSPAQPENESYSGRTSGSLAWRIARSESGFASTQSAYVFKLIPEEIEQRHFHVQYCSASDKYIRANTSINIEGWMSCTFSHRNIFRKVENDWKMVYLALTEGSKEGNISWKFDFQGHGLVISKIKMNLMSKTFDCGNVRWLLFPNPYKESLVHLTAGIHPIEITELAGTTGFTLTAELIAGDKWQNAQIFRQSLDSTTIFPFEVEIRFEEHKENLN</sequence>
<evidence type="ECO:0000256" key="8">
    <source>
        <dbReference type="ARBA" id="ARBA00022723"/>
    </source>
</evidence>
<name>A0AAV4RFY4_9ARAC</name>
<dbReference type="Gene3D" id="3.10.620.30">
    <property type="match status" value="1"/>
</dbReference>
<dbReference type="InterPro" id="IPR006588">
    <property type="entry name" value="Peptide_N_glycanase_PAW_dom"/>
</dbReference>
<dbReference type="InterPro" id="IPR038765">
    <property type="entry name" value="Papain-like_cys_pep_sf"/>
</dbReference>
<dbReference type="SUPFAM" id="SSF49785">
    <property type="entry name" value="Galactose-binding domain-like"/>
    <property type="match status" value="1"/>
</dbReference>
<organism evidence="14 15">
    <name type="scientific">Caerostris darwini</name>
    <dbReference type="NCBI Taxonomy" id="1538125"/>
    <lineage>
        <taxon>Eukaryota</taxon>
        <taxon>Metazoa</taxon>
        <taxon>Ecdysozoa</taxon>
        <taxon>Arthropoda</taxon>
        <taxon>Chelicerata</taxon>
        <taxon>Arachnida</taxon>
        <taxon>Araneae</taxon>
        <taxon>Araneomorphae</taxon>
        <taxon>Entelegynae</taxon>
        <taxon>Araneoidea</taxon>
        <taxon>Araneidae</taxon>
        <taxon>Caerostris</taxon>
    </lineage>
</organism>
<dbReference type="PROSITE" id="PS51398">
    <property type="entry name" value="PAW"/>
    <property type="match status" value="1"/>
</dbReference>
<dbReference type="GO" id="GO:0005829">
    <property type="term" value="C:cytosol"/>
    <property type="evidence" value="ECO:0007669"/>
    <property type="project" value="TreeGrafter"/>
</dbReference>
<dbReference type="GO" id="GO:0006516">
    <property type="term" value="P:glycoprotein catabolic process"/>
    <property type="evidence" value="ECO:0007669"/>
    <property type="project" value="InterPro"/>
</dbReference>
<dbReference type="SMART" id="SM00460">
    <property type="entry name" value="TGc"/>
    <property type="match status" value="1"/>
</dbReference>
<dbReference type="Gene3D" id="2.60.120.1020">
    <property type="entry name" value="Peptide N glycanase, PAW domain"/>
    <property type="match status" value="1"/>
</dbReference>
<dbReference type="GO" id="GO:0000224">
    <property type="term" value="F:peptide-N4-(N-acetyl-beta-glucosaminyl)asparagine amidase activity"/>
    <property type="evidence" value="ECO:0007669"/>
    <property type="project" value="UniProtKB-EC"/>
</dbReference>
<evidence type="ECO:0000259" key="13">
    <source>
        <dbReference type="PROSITE" id="PS51398"/>
    </source>
</evidence>
<gene>
    <name evidence="14" type="primary">NGLY1</name>
    <name evidence="14" type="ORF">CDAR_290131</name>
</gene>
<dbReference type="GO" id="GO:0046872">
    <property type="term" value="F:metal ion binding"/>
    <property type="evidence" value="ECO:0007669"/>
    <property type="project" value="UniProtKB-KW"/>
</dbReference>
<dbReference type="InterPro" id="IPR008979">
    <property type="entry name" value="Galactose-bd-like_sf"/>
</dbReference>
<dbReference type="Pfam" id="PF01841">
    <property type="entry name" value="Transglut_core"/>
    <property type="match status" value="1"/>
</dbReference>
<dbReference type="InterPro" id="IPR002931">
    <property type="entry name" value="Transglutaminase-like"/>
</dbReference>
<dbReference type="SUPFAM" id="SSF54001">
    <property type="entry name" value="Cysteine proteinases"/>
    <property type="match status" value="1"/>
</dbReference>
<dbReference type="AlphaFoldDB" id="A0AAV4RFY4"/>
<feature type="domain" description="PAW" evidence="13">
    <location>
        <begin position="302"/>
        <end position="503"/>
    </location>
</feature>
<comment type="similarity">
    <text evidence="4 12">Belongs to the transglutaminase-like superfamily. PNGase family.</text>
</comment>
<evidence type="ECO:0000256" key="6">
    <source>
        <dbReference type="ARBA" id="ARBA00018546"/>
    </source>
</evidence>
<protein>
    <recommendedName>
        <fullName evidence="6">Peptide-N(4)-(N-acetyl-beta-glucosaminyl)asparagine amidase</fullName>
        <ecNumber evidence="5">3.5.1.52</ecNumber>
    </recommendedName>
    <alternativeName>
        <fullName evidence="11">Peptide:N-glycanase</fullName>
    </alternativeName>
</protein>
<evidence type="ECO:0000256" key="2">
    <source>
        <dbReference type="ARBA" id="ARBA00001947"/>
    </source>
</evidence>
<dbReference type="PANTHER" id="PTHR12143:SF19">
    <property type="entry name" value="PEPTIDE-N(4)-(N-ACETYL-BETA-GLUCOSAMINYL)ASPARAGINE AMIDASE"/>
    <property type="match status" value="1"/>
</dbReference>
<evidence type="ECO:0000256" key="10">
    <source>
        <dbReference type="ARBA" id="ARBA00022833"/>
    </source>
</evidence>
<evidence type="ECO:0000256" key="5">
    <source>
        <dbReference type="ARBA" id="ARBA00012158"/>
    </source>
</evidence>
<dbReference type="Pfam" id="PF04721">
    <property type="entry name" value="PAW"/>
    <property type="match status" value="1"/>
</dbReference>
<proteinExistence type="inferred from homology"/>
<dbReference type="InterPro" id="IPR038680">
    <property type="entry name" value="PAW_sf"/>
</dbReference>
<dbReference type="GO" id="GO:0005634">
    <property type="term" value="C:nucleus"/>
    <property type="evidence" value="ECO:0007669"/>
    <property type="project" value="TreeGrafter"/>
</dbReference>
<evidence type="ECO:0000256" key="9">
    <source>
        <dbReference type="ARBA" id="ARBA00022801"/>
    </source>
</evidence>
<evidence type="ECO:0000256" key="7">
    <source>
        <dbReference type="ARBA" id="ARBA00022490"/>
    </source>
</evidence>
<comment type="subcellular location">
    <subcellularLocation>
        <location evidence="3">Cytoplasm</location>
    </subcellularLocation>
</comment>
<dbReference type="FunFam" id="2.20.25.10:FF:000011">
    <property type="entry name" value="peptide-N(4)-(N-acetyl-beta- glucosaminyl)asparagine amidase"/>
    <property type="match status" value="1"/>
</dbReference>